<accession>A0A1I3PB32</accession>
<organism evidence="2 3">
    <name type="scientific">Planctomicrobium piriforme</name>
    <dbReference type="NCBI Taxonomy" id="1576369"/>
    <lineage>
        <taxon>Bacteria</taxon>
        <taxon>Pseudomonadati</taxon>
        <taxon>Planctomycetota</taxon>
        <taxon>Planctomycetia</taxon>
        <taxon>Planctomycetales</taxon>
        <taxon>Planctomycetaceae</taxon>
        <taxon>Planctomicrobium</taxon>
    </lineage>
</organism>
<reference evidence="3" key="1">
    <citation type="submission" date="2016-10" db="EMBL/GenBank/DDBJ databases">
        <authorList>
            <person name="Varghese N."/>
            <person name="Submissions S."/>
        </authorList>
    </citation>
    <scope>NUCLEOTIDE SEQUENCE [LARGE SCALE GENOMIC DNA]</scope>
    <source>
        <strain evidence="3">DSM 26348</strain>
    </source>
</reference>
<name>A0A1I3PB32_9PLAN</name>
<dbReference type="InterPro" id="IPR041261">
    <property type="entry name" value="R2K_2"/>
</dbReference>
<gene>
    <name evidence="2" type="ORF">SAMN05421753_11689</name>
</gene>
<evidence type="ECO:0000313" key="3">
    <source>
        <dbReference type="Proteomes" id="UP000199518"/>
    </source>
</evidence>
<dbReference type="SUPFAM" id="SSF56059">
    <property type="entry name" value="Glutathione synthetase ATP-binding domain-like"/>
    <property type="match status" value="1"/>
</dbReference>
<proteinExistence type="predicted"/>
<dbReference type="OrthoDB" id="482201at2"/>
<sequence>MRAYVQQGSQEDFNFLSLDQTAHWFWERGYEVIRFDYPELGAGVLDRGLRQFSEETIVAGGVGTIREALQRAGRPLPENLDLPQCLDNWIGRRFWTSTLDEIRSLVEANAGLLPVHVKPLRHHKKFKGRVIAEFRDLIPTADIDGEMPVLVQEVVRFASEWRASVFRGRIVHVGNYAGDPLLFPDANRMQGALKAFVSPPVACAMDWGVTEAGETLLVEVNDAFALGAYGIRGSIYTAMIEARWRQLMGLADNGVGEWLSM</sequence>
<dbReference type="Pfam" id="PF18299">
    <property type="entry name" value="R2K_2"/>
    <property type="match status" value="1"/>
</dbReference>
<evidence type="ECO:0000313" key="2">
    <source>
        <dbReference type="EMBL" id="SFJ18540.1"/>
    </source>
</evidence>
<evidence type="ECO:0000259" key="1">
    <source>
        <dbReference type="Pfam" id="PF18299"/>
    </source>
</evidence>
<dbReference type="EMBL" id="FOQD01000016">
    <property type="protein sequence ID" value="SFJ18540.1"/>
    <property type="molecule type" value="Genomic_DNA"/>
</dbReference>
<feature type="domain" description="ATP-grasp" evidence="1">
    <location>
        <begin position="90"/>
        <end position="238"/>
    </location>
</feature>
<dbReference type="Proteomes" id="UP000199518">
    <property type="component" value="Unassembled WGS sequence"/>
</dbReference>
<dbReference type="AlphaFoldDB" id="A0A1I3PB32"/>
<keyword evidence="3" id="KW-1185">Reference proteome</keyword>
<dbReference type="RefSeq" id="WP_092054008.1">
    <property type="nucleotide sequence ID" value="NZ_FOQD01000016.1"/>
</dbReference>
<dbReference type="STRING" id="1576369.SAMN05421753_11689"/>
<protein>
    <recommendedName>
        <fullName evidence="1">ATP-grasp domain-containing protein</fullName>
    </recommendedName>
</protein>